<protein>
    <submittedName>
        <fullName evidence="2">Uncharacterized protein</fullName>
    </submittedName>
</protein>
<reference evidence="2 3" key="1">
    <citation type="journal article" date="2013" name="Curr. Biol.">
        <title>The Genome of the Foraminiferan Reticulomyxa filosa.</title>
        <authorList>
            <person name="Glockner G."/>
            <person name="Hulsmann N."/>
            <person name="Schleicher M."/>
            <person name="Noegel A.A."/>
            <person name="Eichinger L."/>
            <person name="Gallinger C."/>
            <person name="Pawlowski J."/>
            <person name="Sierra R."/>
            <person name="Euteneuer U."/>
            <person name="Pillet L."/>
            <person name="Moustafa A."/>
            <person name="Platzer M."/>
            <person name="Groth M."/>
            <person name="Szafranski K."/>
            <person name="Schliwa M."/>
        </authorList>
    </citation>
    <scope>NUCLEOTIDE SEQUENCE [LARGE SCALE GENOMIC DNA]</scope>
</reference>
<sequence length="249" mass="28985">MCQWVNFLWEEDFSCNSPAQRHLKAFISNLLSVSNGRPTYKDVFQATQLLLSSYRKQYLHEKQTQRDKEDARDRLGSPHPHLPVTPPSPLSPIYSNTDLVDTRMANCLLNESEEVDRRAKKFELMLQIKCQHMEKCRSDYANGQSFILELCEKDNNDLIDYELLSNEIILNHMFSNNSNPWLLNDDGNRSPNTNINNEKKTKKFFGGRFAKNESLEKELDQAATQLLKDECRVIAELFFFSSNLKIQQL</sequence>
<dbReference type="EMBL" id="ASPP01004855">
    <property type="protein sequence ID" value="ETO31541.1"/>
    <property type="molecule type" value="Genomic_DNA"/>
</dbReference>
<gene>
    <name evidence="2" type="ORF">RFI_05581</name>
</gene>
<name>X6NZX3_RETFI</name>
<dbReference type="AlphaFoldDB" id="X6NZX3"/>
<proteinExistence type="predicted"/>
<comment type="caution">
    <text evidence="2">The sequence shown here is derived from an EMBL/GenBank/DDBJ whole genome shotgun (WGS) entry which is preliminary data.</text>
</comment>
<evidence type="ECO:0000313" key="3">
    <source>
        <dbReference type="Proteomes" id="UP000023152"/>
    </source>
</evidence>
<accession>X6NZX3</accession>
<feature type="region of interest" description="Disordered" evidence="1">
    <location>
        <begin position="60"/>
        <end position="95"/>
    </location>
</feature>
<keyword evidence="3" id="KW-1185">Reference proteome</keyword>
<dbReference type="Proteomes" id="UP000023152">
    <property type="component" value="Unassembled WGS sequence"/>
</dbReference>
<evidence type="ECO:0000256" key="1">
    <source>
        <dbReference type="SAM" id="MobiDB-lite"/>
    </source>
</evidence>
<feature type="compositionally biased region" description="Basic and acidic residues" evidence="1">
    <location>
        <begin position="60"/>
        <end position="76"/>
    </location>
</feature>
<evidence type="ECO:0000313" key="2">
    <source>
        <dbReference type="EMBL" id="ETO31541.1"/>
    </source>
</evidence>
<organism evidence="2 3">
    <name type="scientific">Reticulomyxa filosa</name>
    <dbReference type="NCBI Taxonomy" id="46433"/>
    <lineage>
        <taxon>Eukaryota</taxon>
        <taxon>Sar</taxon>
        <taxon>Rhizaria</taxon>
        <taxon>Retaria</taxon>
        <taxon>Foraminifera</taxon>
        <taxon>Monothalamids</taxon>
        <taxon>Reticulomyxidae</taxon>
        <taxon>Reticulomyxa</taxon>
    </lineage>
</organism>
<feature type="compositionally biased region" description="Pro residues" evidence="1">
    <location>
        <begin position="80"/>
        <end position="90"/>
    </location>
</feature>